<dbReference type="RefSeq" id="WP_343129529.1">
    <property type="nucleotide sequence ID" value="NZ_JBCITK010000001.1"/>
</dbReference>
<dbReference type="InterPro" id="IPR011009">
    <property type="entry name" value="Kinase-like_dom_sf"/>
</dbReference>
<dbReference type="InterPro" id="IPR002575">
    <property type="entry name" value="Aminoglycoside_PTrfase"/>
</dbReference>
<reference evidence="2 3" key="1">
    <citation type="submission" date="2024-03" db="EMBL/GenBank/DDBJ databases">
        <title>Bacilli Hybrid Assemblies.</title>
        <authorList>
            <person name="Kovac J."/>
        </authorList>
    </citation>
    <scope>NUCLEOTIDE SEQUENCE [LARGE SCALE GENOMIC DNA]</scope>
    <source>
        <strain evidence="2 3">FSL R7-0666</strain>
    </source>
</reference>
<organism evidence="2 3">
    <name type="scientific">Alkalicoccobacillus gibsonii</name>
    <dbReference type="NCBI Taxonomy" id="79881"/>
    <lineage>
        <taxon>Bacteria</taxon>
        <taxon>Bacillati</taxon>
        <taxon>Bacillota</taxon>
        <taxon>Bacilli</taxon>
        <taxon>Bacillales</taxon>
        <taxon>Bacillaceae</taxon>
        <taxon>Alkalicoccobacillus</taxon>
    </lineage>
</organism>
<evidence type="ECO:0000259" key="1">
    <source>
        <dbReference type="Pfam" id="PF01636"/>
    </source>
</evidence>
<protein>
    <submittedName>
        <fullName evidence="2">Phosphotransferase</fullName>
    </submittedName>
</protein>
<evidence type="ECO:0000313" key="2">
    <source>
        <dbReference type="EMBL" id="MEN0642404.1"/>
    </source>
</evidence>
<dbReference type="Gene3D" id="3.90.1200.10">
    <property type="match status" value="1"/>
</dbReference>
<proteinExistence type="predicted"/>
<name>A0ABU9VES6_9BACI</name>
<gene>
    <name evidence="2" type="ORF">MKY91_04405</name>
</gene>
<dbReference type="EMBL" id="JBCITK010000001">
    <property type="protein sequence ID" value="MEN0642404.1"/>
    <property type="molecule type" value="Genomic_DNA"/>
</dbReference>
<comment type="caution">
    <text evidence="2">The sequence shown here is derived from an EMBL/GenBank/DDBJ whole genome shotgun (WGS) entry which is preliminary data.</text>
</comment>
<dbReference type="Proteomes" id="UP001418796">
    <property type="component" value="Unassembled WGS sequence"/>
</dbReference>
<evidence type="ECO:0000313" key="3">
    <source>
        <dbReference type="Proteomes" id="UP001418796"/>
    </source>
</evidence>
<feature type="domain" description="Aminoglycoside phosphotransferase" evidence="1">
    <location>
        <begin position="283"/>
        <end position="351"/>
    </location>
</feature>
<dbReference type="SUPFAM" id="SSF56112">
    <property type="entry name" value="Protein kinase-like (PK-like)"/>
    <property type="match status" value="1"/>
</dbReference>
<keyword evidence="3" id="KW-1185">Reference proteome</keyword>
<sequence length="418" mass="49609">MNIQMLLYNPTKDRMLFMKEKTQVSIPSFITKPFHIAETKIINDYLLNEYQLQTNVVRCLDQNPNQRVYEVELLTPIFREDRHLVWSPPTCQENRTLLAQDQQWILDLWLATQPSNVPWMQYGWRESVEDWIRQILMETKLEITQIRNWEKCSLYQVETEKDCYYIKAVPELFKHEPFVQSQLGSCTPRVLSTQEEPSMYVMKGLEGTLLGFSRQFNHWHKTVSQMASVQKRYVTGNLLIQVEVPVRPFSEVFGEQSLYRALDMLKKEIPQNEYQLIHSSIPRVQALVRTLLRELPLSLDHGDLFGGNVIIEQDTTYIIDWSDSSITHPFLSMVQLFKEVRSFFSESEAEDLLCHYLDFWKEYGSIPQLKQEFDAIQRLEPVFYLVVHLLYIFPVFTENVEKKRIVNEYCAQWTAYFQ</sequence>
<accession>A0ABU9VES6</accession>
<dbReference type="Pfam" id="PF01636">
    <property type="entry name" value="APH"/>
    <property type="match status" value="1"/>
</dbReference>